<dbReference type="EMBL" id="JAMKFB020000022">
    <property type="protein sequence ID" value="KAL0161006.1"/>
    <property type="molecule type" value="Genomic_DNA"/>
</dbReference>
<dbReference type="PANTHER" id="PTHR21063">
    <property type="entry name" value="LFA-3"/>
    <property type="match status" value="1"/>
</dbReference>
<protein>
    <recommendedName>
        <fullName evidence="4">CD48 antigen</fullName>
    </recommendedName>
</protein>
<evidence type="ECO:0000256" key="1">
    <source>
        <dbReference type="SAM" id="Phobius"/>
    </source>
</evidence>
<sequence length="222" mass="25153">MEGESLTLPTGLTEIQSDHEWRFGLSRTLINKKVEGNILPIFRDRVQFNGQTGDLTITNITNKHTGVYELDLEKTDIKFNILSSVFIIIIIIIIICLQKCAAVFSTECESCDSLLVQRKQFIVQHHLSLPLEVEYQDRNTYSCVVNNPVSNQTTHLDVHQLCQTCLGRTVHQHFFTIQTAEAVIRLVISAVVGVAAVAAVVVLVYDIRSRRTELERKTKFIK</sequence>
<dbReference type="SUPFAM" id="SSF48726">
    <property type="entry name" value="Immunoglobulin"/>
    <property type="match status" value="1"/>
</dbReference>
<keyword evidence="1" id="KW-1133">Transmembrane helix</keyword>
<keyword evidence="3" id="KW-1185">Reference proteome</keyword>
<feature type="transmembrane region" description="Helical" evidence="1">
    <location>
        <begin position="81"/>
        <end position="104"/>
    </location>
</feature>
<keyword evidence="1" id="KW-0472">Membrane</keyword>
<organism evidence="2 3">
    <name type="scientific">Cirrhinus mrigala</name>
    <name type="common">Mrigala</name>
    <dbReference type="NCBI Taxonomy" id="683832"/>
    <lineage>
        <taxon>Eukaryota</taxon>
        <taxon>Metazoa</taxon>
        <taxon>Chordata</taxon>
        <taxon>Craniata</taxon>
        <taxon>Vertebrata</taxon>
        <taxon>Euteleostomi</taxon>
        <taxon>Actinopterygii</taxon>
        <taxon>Neopterygii</taxon>
        <taxon>Teleostei</taxon>
        <taxon>Ostariophysi</taxon>
        <taxon>Cypriniformes</taxon>
        <taxon>Cyprinidae</taxon>
        <taxon>Labeoninae</taxon>
        <taxon>Labeonini</taxon>
        <taxon>Cirrhinus</taxon>
    </lineage>
</organism>
<dbReference type="Proteomes" id="UP001529510">
    <property type="component" value="Unassembled WGS sequence"/>
</dbReference>
<gene>
    <name evidence="2" type="ORF">M9458_044731</name>
</gene>
<evidence type="ECO:0000313" key="2">
    <source>
        <dbReference type="EMBL" id="KAL0161006.1"/>
    </source>
</evidence>
<keyword evidence="1" id="KW-0812">Transmembrane</keyword>
<dbReference type="AlphaFoldDB" id="A0ABD0NIF4"/>
<feature type="transmembrane region" description="Helical" evidence="1">
    <location>
        <begin position="182"/>
        <end position="207"/>
    </location>
</feature>
<evidence type="ECO:0000313" key="3">
    <source>
        <dbReference type="Proteomes" id="UP001529510"/>
    </source>
</evidence>
<accession>A0ABD0NIF4</accession>
<dbReference type="InterPro" id="IPR013783">
    <property type="entry name" value="Ig-like_fold"/>
</dbReference>
<dbReference type="PANTHER" id="PTHR21063:SF4">
    <property type="entry name" value="CD48 ANTIGEN-RELATED"/>
    <property type="match status" value="1"/>
</dbReference>
<name>A0ABD0NIF4_CIRMR</name>
<dbReference type="Gene3D" id="2.60.40.10">
    <property type="entry name" value="Immunoglobulins"/>
    <property type="match status" value="2"/>
</dbReference>
<comment type="caution">
    <text evidence="2">The sequence shown here is derived from an EMBL/GenBank/DDBJ whole genome shotgun (WGS) entry which is preliminary data.</text>
</comment>
<reference evidence="2 3" key="1">
    <citation type="submission" date="2024-05" db="EMBL/GenBank/DDBJ databases">
        <title>Genome sequencing and assembly of Indian major carp, Cirrhinus mrigala (Hamilton, 1822).</title>
        <authorList>
            <person name="Mohindra V."/>
            <person name="Chowdhury L.M."/>
            <person name="Lal K."/>
            <person name="Jena J.K."/>
        </authorList>
    </citation>
    <scope>NUCLEOTIDE SEQUENCE [LARGE SCALE GENOMIC DNA]</scope>
    <source>
        <strain evidence="2">CM1030</strain>
        <tissue evidence="2">Blood</tissue>
    </source>
</reference>
<evidence type="ECO:0008006" key="4">
    <source>
        <dbReference type="Google" id="ProtNLM"/>
    </source>
</evidence>
<dbReference type="InterPro" id="IPR036179">
    <property type="entry name" value="Ig-like_dom_sf"/>
</dbReference>
<proteinExistence type="predicted"/>